<organism evidence="2">
    <name type="scientific">Brassica oleracea</name>
    <name type="common">Wild cabbage</name>
    <dbReference type="NCBI Taxonomy" id="3712"/>
    <lineage>
        <taxon>Eukaryota</taxon>
        <taxon>Viridiplantae</taxon>
        <taxon>Streptophyta</taxon>
        <taxon>Embryophyta</taxon>
        <taxon>Tracheophyta</taxon>
        <taxon>Spermatophyta</taxon>
        <taxon>Magnoliopsida</taxon>
        <taxon>eudicotyledons</taxon>
        <taxon>Gunneridae</taxon>
        <taxon>Pentapetalae</taxon>
        <taxon>rosids</taxon>
        <taxon>malvids</taxon>
        <taxon>Brassicales</taxon>
        <taxon>Brassicaceae</taxon>
        <taxon>Brassiceae</taxon>
        <taxon>Brassica</taxon>
    </lineage>
</organism>
<accession>A0A3P6CXV0</accession>
<feature type="transmembrane region" description="Helical" evidence="1">
    <location>
        <begin position="32"/>
        <end position="51"/>
    </location>
</feature>
<keyword evidence="1" id="KW-0472">Membrane</keyword>
<keyword evidence="1" id="KW-0812">Transmembrane</keyword>
<proteinExistence type="predicted"/>
<reference evidence="2" key="1">
    <citation type="submission" date="2018-11" db="EMBL/GenBank/DDBJ databases">
        <authorList>
            <consortium name="Genoscope - CEA"/>
            <person name="William W."/>
        </authorList>
    </citation>
    <scope>NUCLEOTIDE SEQUENCE</scope>
</reference>
<keyword evidence="1" id="KW-1133">Transmembrane helix</keyword>
<protein>
    <submittedName>
        <fullName evidence="2">Uncharacterized protein</fullName>
    </submittedName>
</protein>
<dbReference type="AlphaFoldDB" id="A0A3P6CXV0"/>
<evidence type="ECO:0000313" key="2">
    <source>
        <dbReference type="EMBL" id="VDD15305.1"/>
    </source>
</evidence>
<gene>
    <name evidence="2" type="ORF">BOLC4T28090H</name>
</gene>
<evidence type="ECO:0000256" key="1">
    <source>
        <dbReference type="SAM" id="Phobius"/>
    </source>
</evidence>
<dbReference type="EMBL" id="LR031873">
    <property type="protein sequence ID" value="VDD15305.1"/>
    <property type="molecule type" value="Genomic_DNA"/>
</dbReference>
<sequence>MGNTSSASEPIVTGVADMVRCSGANGSGSSEVRSFFSLIFLTVVTFFFFLVNENCITKKEIGV</sequence>
<name>A0A3P6CXV0_BRAOL</name>